<name>A0A5B8JWU2_9MOLU</name>
<dbReference type="CDD" id="cd05797">
    <property type="entry name" value="Ribosomal_L10"/>
    <property type="match status" value="1"/>
</dbReference>
<dbReference type="Pfam" id="PF00466">
    <property type="entry name" value="Ribosomal_L10"/>
    <property type="match status" value="1"/>
</dbReference>
<dbReference type="GO" id="GO:0006412">
    <property type="term" value="P:translation"/>
    <property type="evidence" value="ECO:0007669"/>
    <property type="project" value="UniProtKB-UniRule"/>
</dbReference>
<keyword evidence="2 5" id="KW-0689">Ribosomal protein</keyword>
<dbReference type="AlphaFoldDB" id="A0A5B8JWU2"/>
<dbReference type="RefSeq" id="WP_146368322.1">
    <property type="nucleotide sequence ID" value="NZ_CP042295.1"/>
</dbReference>
<keyword evidence="5" id="KW-0699">rRNA-binding</keyword>
<comment type="similarity">
    <text evidence="1 5">Belongs to the universal ribosomal protein uL10 family.</text>
</comment>
<keyword evidence="5" id="KW-0694">RNA-binding</keyword>
<dbReference type="InterPro" id="IPR047865">
    <property type="entry name" value="Ribosomal_uL10_bac_type"/>
</dbReference>
<evidence type="ECO:0000256" key="3">
    <source>
        <dbReference type="ARBA" id="ARBA00023274"/>
    </source>
</evidence>
<dbReference type="InterPro" id="IPR001790">
    <property type="entry name" value="Ribosomal_uL10"/>
</dbReference>
<dbReference type="NCBIfam" id="NF000955">
    <property type="entry name" value="PRK00099.1-1"/>
    <property type="match status" value="1"/>
</dbReference>
<dbReference type="Gene3D" id="3.30.70.1730">
    <property type="match status" value="1"/>
</dbReference>
<evidence type="ECO:0000256" key="1">
    <source>
        <dbReference type="ARBA" id="ARBA00008889"/>
    </source>
</evidence>
<keyword evidence="3 5" id="KW-0687">Ribonucleoprotein</keyword>
<evidence type="ECO:0000256" key="4">
    <source>
        <dbReference type="ARBA" id="ARBA00035202"/>
    </source>
</evidence>
<dbReference type="HAMAP" id="MF_00362">
    <property type="entry name" value="Ribosomal_uL10"/>
    <property type="match status" value="1"/>
</dbReference>
<dbReference type="GO" id="GO:0070180">
    <property type="term" value="F:large ribosomal subunit rRNA binding"/>
    <property type="evidence" value="ECO:0007669"/>
    <property type="project" value="UniProtKB-UniRule"/>
</dbReference>
<accession>A0A5B8JWU2</accession>
<dbReference type="Proteomes" id="UP000318927">
    <property type="component" value="Chromosome"/>
</dbReference>
<sequence>MAESKLRIAKRQVVNEIKDKINASQAIAFAEYRGLTVEELLNLRREAKKVGVEIKVYKNRLFKLAVEDLGINGLENHLVGPNIFAFSHNDAMSAAKLLVNFAKDNKIMVIKAGTYEGKAIDAKGVNEVATLPSYEEALGILARSMMAPLQQVSLSLKLISEGKSE</sequence>
<evidence type="ECO:0000313" key="6">
    <source>
        <dbReference type="EMBL" id="QDY86700.1"/>
    </source>
</evidence>
<dbReference type="SUPFAM" id="SSF160369">
    <property type="entry name" value="Ribosomal protein L10-like"/>
    <property type="match status" value="1"/>
</dbReference>
<dbReference type="PANTHER" id="PTHR11560">
    <property type="entry name" value="39S RIBOSOMAL PROTEIN L10, MITOCHONDRIAL"/>
    <property type="match status" value="1"/>
</dbReference>
<gene>
    <name evidence="5" type="primary">rplJ</name>
    <name evidence="6" type="ORF">FRW55_00770</name>
</gene>
<evidence type="ECO:0000256" key="2">
    <source>
        <dbReference type="ARBA" id="ARBA00022980"/>
    </source>
</evidence>
<dbReference type="GO" id="GO:0005840">
    <property type="term" value="C:ribosome"/>
    <property type="evidence" value="ECO:0007669"/>
    <property type="project" value="UniProtKB-KW"/>
</dbReference>
<evidence type="ECO:0000256" key="5">
    <source>
        <dbReference type="HAMAP-Rule" id="MF_00362"/>
    </source>
</evidence>
<comment type="function">
    <text evidence="5">Forms part of the ribosomal stalk, playing a central role in the interaction of the ribosome with GTP-bound translation factors.</text>
</comment>
<dbReference type="OrthoDB" id="9808307at2"/>
<organism evidence="6 7">
    <name type="scientific">Mycoplasma anserisalpingitidis</name>
    <dbReference type="NCBI Taxonomy" id="519450"/>
    <lineage>
        <taxon>Bacteria</taxon>
        <taxon>Bacillati</taxon>
        <taxon>Mycoplasmatota</taxon>
        <taxon>Mollicutes</taxon>
        <taxon>Mycoplasmataceae</taxon>
        <taxon>Mycoplasma</taxon>
    </lineage>
</organism>
<dbReference type="EMBL" id="CP042295">
    <property type="protein sequence ID" value="QDY86700.1"/>
    <property type="molecule type" value="Genomic_DNA"/>
</dbReference>
<protein>
    <recommendedName>
        <fullName evidence="4 5">Large ribosomal subunit protein uL10</fullName>
    </recommendedName>
</protein>
<dbReference type="GO" id="GO:1990904">
    <property type="term" value="C:ribonucleoprotein complex"/>
    <property type="evidence" value="ECO:0007669"/>
    <property type="project" value="UniProtKB-KW"/>
</dbReference>
<dbReference type="KEGG" id="mans:FRW55_00770"/>
<reference evidence="6 7" key="1">
    <citation type="journal article" date="2019" name="Microbiol. Resour. Announc.">
        <title>Complete Genome Sequences of Three Mycoplasma anserisalpingitis (Mycoplasma sp. 1220) Strains.</title>
        <authorList>
            <person name="Grozner D."/>
            <person name="Forro B."/>
            <person name="Kovacs A.B."/>
            <person name="Marton S."/>
            <person name="Banyai K."/>
            <person name="Kreizinger Z."/>
            <person name="Sulyok K.M."/>
            <person name="Gyuranecz M."/>
        </authorList>
    </citation>
    <scope>NUCLEOTIDE SEQUENCE [LARGE SCALE GENOMIC DNA]</scope>
    <source>
        <strain evidence="6 7">ATCC:BAA-2147</strain>
    </source>
</reference>
<proteinExistence type="inferred from homology"/>
<dbReference type="InterPro" id="IPR043141">
    <property type="entry name" value="Ribosomal_uL10-like_sf"/>
</dbReference>
<keyword evidence="7" id="KW-1185">Reference proteome</keyword>
<evidence type="ECO:0000313" key="7">
    <source>
        <dbReference type="Proteomes" id="UP000318927"/>
    </source>
</evidence>
<comment type="subunit">
    <text evidence="5">Part of the ribosomal stalk of the 50S ribosomal subunit. The N-terminus interacts with L11 and the large rRNA to form the base of the stalk. The C-terminus forms an elongated spine to which L12 dimers bind in a sequential fashion forming a multimeric L10(L12)X complex.</text>
</comment>
<dbReference type="InterPro" id="IPR022973">
    <property type="entry name" value="Ribosomal_uL10_bac"/>
</dbReference>